<organism evidence="1 2">
    <name type="scientific">Chelonia mydas</name>
    <name type="common">Green sea-turtle</name>
    <name type="synonym">Chelonia agassizi</name>
    <dbReference type="NCBI Taxonomy" id="8469"/>
    <lineage>
        <taxon>Eukaryota</taxon>
        <taxon>Metazoa</taxon>
        <taxon>Chordata</taxon>
        <taxon>Craniata</taxon>
        <taxon>Vertebrata</taxon>
        <taxon>Euteleostomi</taxon>
        <taxon>Archelosauria</taxon>
        <taxon>Testudinata</taxon>
        <taxon>Testudines</taxon>
        <taxon>Cryptodira</taxon>
        <taxon>Durocryptodira</taxon>
        <taxon>Americhelydia</taxon>
        <taxon>Chelonioidea</taxon>
        <taxon>Cheloniidae</taxon>
        <taxon>Chelonia</taxon>
    </lineage>
</organism>
<dbReference type="Proteomes" id="UP000031443">
    <property type="component" value="Unassembled WGS sequence"/>
</dbReference>
<proteinExistence type="predicted"/>
<dbReference type="EMBL" id="KB581108">
    <property type="protein sequence ID" value="EMP26331.1"/>
    <property type="molecule type" value="Genomic_DNA"/>
</dbReference>
<name>M7AMA4_CHEMY</name>
<reference evidence="2" key="1">
    <citation type="journal article" date="2013" name="Nat. Genet.">
        <title>The draft genomes of soft-shell turtle and green sea turtle yield insights into the development and evolution of the turtle-specific body plan.</title>
        <authorList>
            <person name="Wang Z."/>
            <person name="Pascual-Anaya J."/>
            <person name="Zadissa A."/>
            <person name="Li W."/>
            <person name="Niimura Y."/>
            <person name="Huang Z."/>
            <person name="Li C."/>
            <person name="White S."/>
            <person name="Xiong Z."/>
            <person name="Fang D."/>
            <person name="Wang B."/>
            <person name="Ming Y."/>
            <person name="Chen Y."/>
            <person name="Zheng Y."/>
            <person name="Kuraku S."/>
            <person name="Pignatelli M."/>
            <person name="Herrero J."/>
            <person name="Beal K."/>
            <person name="Nozawa M."/>
            <person name="Li Q."/>
            <person name="Wang J."/>
            <person name="Zhang H."/>
            <person name="Yu L."/>
            <person name="Shigenobu S."/>
            <person name="Wang J."/>
            <person name="Liu J."/>
            <person name="Flicek P."/>
            <person name="Searle S."/>
            <person name="Wang J."/>
            <person name="Kuratani S."/>
            <person name="Yin Y."/>
            <person name="Aken B."/>
            <person name="Zhang G."/>
            <person name="Irie N."/>
        </authorList>
    </citation>
    <scope>NUCLEOTIDE SEQUENCE [LARGE SCALE GENOMIC DNA]</scope>
</reference>
<evidence type="ECO:0000313" key="2">
    <source>
        <dbReference type="Proteomes" id="UP000031443"/>
    </source>
</evidence>
<accession>M7AMA4</accession>
<protein>
    <submittedName>
        <fullName evidence="1">Uncharacterized protein</fullName>
    </submittedName>
</protein>
<dbReference type="AlphaFoldDB" id="M7AMA4"/>
<keyword evidence="2" id="KW-1185">Reference proteome</keyword>
<evidence type="ECO:0000313" key="1">
    <source>
        <dbReference type="EMBL" id="EMP26331.1"/>
    </source>
</evidence>
<sequence>MAANSLCKSHSVYRDTALPNYIDISFTTLMKVELLYRCSTVLTLAGHGCSVYTDIIRSTCHTMASMEPVQLIAAVVSIINTLRIILEYVQNQTKRRQHEDDCDEDMDTDVPENTGCGNWDIMVAVGLVDTVER</sequence>
<gene>
    <name evidence="1" type="ORF">UY3_16587</name>
</gene>